<gene>
    <name evidence="1" type="ORF">SAMN05192548_10179</name>
</gene>
<reference evidence="1 2" key="1">
    <citation type="submission" date="2016-11" db="EMBL/GenBank/DDBJ databases">
        <authorList>
            <person name="Jaros S."/>
            <person name="Januszkiewicz K."/>
            <person name="Wedrychowicz H."/>
        </authorList>
    </citation>
    <scope>NUCLEOTIDE SEQUENCE [LARGE SCALE GENOMIC DNA]</scope>
    <source>
        <strain evidence="1 2">LMG 20594</strain>
    </source>
</reference>
<evidence type="ECO:0000313" key="1">
    <source>
        <dbReference type="EMBL" id="SHK25121.1"/>
    </source>
</evidence>
<dbReference type="Gene3D" id="1.10.274.110">
    <property type="match status" value="1"/>
</dbReference>
<dbReference type="OrthoDB" id="9090124at2"/>
<sequence>MSELKERAGIAMNVRVQLADVAPDRQVTLGALAMVDELGNMLWHMKYGQDLRRRALHRASLLLASRIADGSRYRRGKSAGAKFRDAKFRDPKRDGEAASDGPSLLVRFAERAIVEWIADQCSVCGGRGMRGGGGRIVQRVDCRSCRPVRDAIDARLRFSRWPINDREPCPTCYGKGFYEERPFAEVPHLCTHCNGSGKEPVNAAKRAQALGVPLDQYHRRWAARFEWLGAVLTQIDSITEAQFRRGLRGA</sequence>
<dbReference type="InterPro" id="IPR038500">
    <property type="entry name" value="Antitermination_sf"/>
</dbReference>
<organism evidence="1 2">
    <name type="scientific">Paraburkholderia terricola</name>
    <dbReference type="NCBI Taxonomy" id="169427"/>
    <lineage>
        <taxon>Bacteria</taxon>
        <taxon>Pseudomonadati</taxon>
        <taxon>Pseudomonadota</taxon>
        <taxon>Betaproteobacteria</taxon>
        <taxon>Burkholderiales</taxon>
        <taxon>Burkholderiaceae</taxon>
        <taxon>Paraburkholderia</taxon>
    </lineage>
</organism>
<dbReference type="RefSeq" id="WP_073429756.1">
    <property type="nucleotide sequence ID" value="NZ_CADFGY010000020.1"/>
</dbReference>
<dbReference type="Proteomes" id="UP000184395">
    <property type="component" value="Unassembled WGS sequence"/>
</dbReference>
<proteinExistence type="predicted"/>
<evidence type="ECO:0000313" key="2">
    <source>
        <dbReference type="Proteomes" id="UP000184395"/>
    </source>
</evidence>
<accession>A0A1M6QY09</accession>
<evidence type="ECO:0008006" key="3">
    <source>
        <dbReference type="Google" id="ProtNLM"/>
    </source>
</evidence>
<name>A0A1M6QY09_9BURK</name>
<dbReference type="AlphaFoldDB" id="A0A1M6QY09"/>
<dbReference type="EMBL" id="FRAB01000017">
    <property type="protein sequence ID" value="SHK25121.1"/>
    <property type="molecule type" value="Genomic_DNA"/>
</dbReference>
<protein>
    <recommendedName>
        <fullName evidence="3">CR-type domain-containing protein</fullName>
    </recommendedName>
</protein>